<keyword evidence="4" id="KW-1185">Reference proteome</keyword>
<dbReference type="RefSeq" id="WP_092763628.1">
    <property type="nucleotide sequence ID" value="NZ_FNZQ01000005.1"/>
</dbReference>
<dbReference type="OrthoDB" id="9761586at2"/>
<evidence type="ECO:0000313" key="4">
    <source>
        <dbReference type="Proteomes" id="UP000199283"/>
    </source>
</evidence>
<dbReference type="PANTHER" id="PTHR11365:SF23">
    <property type="entry name" value="HYPOTHETICAL 5-OXOPROLINASE (EUROFUNG)-RELATED"/>
    <property type="match status" value="1"/>
</dbReference>
<dbReference type="AlphaFoldDB" id="A0A1H7QCT1"/>
<reference evidence="3 4" key="1">
    <citation type="submission" date="2016-10" db="EMBL/GenBank/DDBJ databases">
        <authorList>
            <person name="de Groot N.N."/>
        </authorList>
    </citation>
    <scope>NUCLEOTIDE SEQUENCE [LARGE SCALE GENOMIC DNA]</scope>
    <source>
        <strain evidence="3 4">DSM 14858</strain>
    </source>
</reference>
<sequence length="564" mass="60081">MTSTVAYQVMWNRLISVVEEQAQALVRTAFSTSVREAGDLSAGVYDADGRMLAQAVTGTPGHVNAMADAVAHFIRRIGRDTMAEGDVYVTNDPWEGTGHLHDITMVTPSFHGGQLVGFFACTAHVVDIGGRGFGADANSVYEEGLYLPIMRFADRGRVDETLLKIVRGNVREPDQLVGDMYALASCNEIGHRRLTAMMEEFGLDDLTGIATFILDNSRRATLERIAALPRTSATGEMTVDGFDTPITLKVRLTIEADRILSDFAGTSGLDPKGINCPLVYAKAYACYALKCAIAPEIPNNAASLAPFEIAAPVDCIVNATHPAPVALRHIVGHFVPDTVYDALDKILPGVVPAEGAGCLCNFQLSLRPRSGAQDGATRSEVLIFNSGGAGARPGFDGLNATAFPSGVMTMPIEATEHAGPVMIWRKELRPDSGGAGRHRGGLGQIMEVGARDGYEFDFSAMFDRVDHPARGRRGGASGAPTTIARDDGSVMRGKGRQFVGSGLRVMLALPGGAGYGAPGERDTDLVRRDLARGYISAEVAARDYGLTPEEIEAVQVEVRQGKTP</sequence>
<organism evidence="3 4">
    <name type="scientific">Jannaschia helgolandensis</name>
    <dbReference type="NCBI Taxonomy" id="188906"/>
    <lineage>
        <taxon>Bacteria</taxon>
        <taxon>Pseudomonadati</taxon>
        <taxon>Pseudomonadota</taxon>
        <taxon>Alphaproteobacteria</taxon>
        <taxon>Rhodobacterales</taxon>
        <taxon>Roseobacteraceae</taxon>
        <taxon>Jannaschia</taxon>
    </lineage>
</organism>
<proteinExistence type="predicted"/>
<feature type="domain" description="Hydantoinase B/oxoprolinase" evidence="2">
    <location>
        <begin position="5"/>
        <end position="518"/>
    </location>
</feature>
<dbReference type="GO" id="GO:0005829">
    <property type="term" value="C:cytosol"/>
    <property type="evidence" value="ECO:0007669"/>
    <property type="project" value="TreeGrafter"/>
</dbReference>
<dbReference type="GO" id="GO:0006749">
    <property type="term" value="P:glutathione metabolic process"/>
    <property type="evidence" value="ECO:0007669"/>
    <property type="project" value="TreeGrafter"/>
</dbReference>
<dbReference type="Proteomes" id="UP000199283">
    <property type="component" value="Unassembled WGS sequence"/>
</dbReference>
<accession>A0A1H7QCT1</accession>
<feature type="region of interest" description="Disordered" evidence="1">
    <location>
        <begin position="469"/>
        <end position="488"/>
    </location>
</feature>
<protein>
    <submittedName>
        <fullName evidence="3">N-methylhydantoinase B</fullName>
    </submittedName>
</protein>
<dbReference type="PANTHER" id="PTHR11365">
    <property type="entry name" value="5-OXOPROLINASE RELATED"/>
    <property type="match status" value="1"/>
</dbReference>
<dbReference type="GO" id="GO:0017168">
    <property type="term" value="F:5-oxoprolinase (ATP-hydrolyzing) activity"/>
    <property type="evidence" value="ECO:0007669"/>
    <property type="project" value="TreeGrafter"/>
</dbReference>
<dbReference type="STRING" id="188906.SAMN04488526_2727"/>
<evidence type="ECO:0000313" key="3">
    <source>
        <dbReference type="EMBL" id="SEL45464.1"/>
    </source>
</evidence>
<name>A0A1H7QCT1_9RHOB</name>
<gene>
    <name evidence="3" type="ORF">SAMN04488526_2727</name>
</gene>
<dbReference type="InterPro" id="IPR003692">
    <property type="entry name" value="Hydantoinase_B"/>
</dbReference>
<evidence type="ECO:0000256" key="1">
    <source>
        <dbReference type="SAM" id="MobiDB-lite"/>
    </source>
</evidence>
<evidence type="ECO:0000259" key="2">
    <source>
        <dbReference type="Pfam" id="PF02538"/>
    </source>
</evidence>
<dbReference type="Pfam" id="PF02538">
    <property type="entry name" value="Hydantoinase_B"/>
    <property type="match status" value="1"/>
</dbReference>
<dbReference type="EMBL" id="FNZQ01000005">
    <property type="protein sequence ID" value="SEL45464.1"/>
    <property type="molecule type" value="Genomic_DNA"/>
</dbReference>
<dbReference type="InterPro" id="IPR045079">
    <property type="entry name" value="Oxoprolinase-like"/>
</dbReference>